<evidence type="ECO:0000256" key="1">
    <source>
        <dbReference type="ARBA" id="ARBA00004817"/>
    </source>
</evidence>
<evidence type="ECO:0000259" key="7">
    <source>
        <dbReference type="PROSITE" id="PS51168"/>
    </source>
</evidence>
<feature type="chain" id="PRO_5032941936" description="Chorismate mutase" evidence="6">
    <location>
        <begin position="23"/>
        <end position="191"/>
    </location>
</feature>
<proteinExistence type="predicted"/>
<dbReference type="PANTHER" id="PTHR38041:SF2">
    <property type="entry name" value="SECRETED CHORISMATE MUTASE"/>
    <property type="match status" value="1"/>
</dbReference>
<dbReference type="NCBIfam" id="NF006741">
    <property type="entry name" value="PRK09269.1"/>
    <property type="match status" value="1"/>
</dbReference>
<dbReference type="EC" id="5.4.99.5" evidence="2 5"/>
<dbReference type="UniPathway" id="UPA00120">
    <property type="reaction ID" value="UER00203"/>
</dbReference>
<dbReference type="PROSITE" id="PS51257">
    <property type="entry name" value="PROKAR_LIPOPROTEIN"/>
    <property type="match status" value="1"/>
</dbReference>
<dbReference type="InterPro" id="IPR008240">
    <property type="entry name" value="Chorismate_mutase_periplasmic"/>
</dbReference>
<comment type="catalytic activity">
    <reaction evidence="5">
        <text>chorismate = prephenate</text>
        <dbReference type="Rhea" id="RHEA:13897"/>
        <dbReference type="ChEBI" id="CHEBI:29748"/>
        <dbReference type="ChEBI" id="CHEBI:29934"/>
        <dbReference type="EC" id="5.4.99.5"/>
    </reaction>
</comment>
<dbReference type="Pfam" id="PF01817">
    <property type="entry name" value="CM_2"/>
    <property type="match status" value="1"/>
</dbReference>
<dbReference type="AlphaFoldDB" id="A0A839EAM1"/>
<dbReference type="SUPFAM" id="SSF48600">
    <property type="entry name" value="Chorismate mutase II"/>
    <property type="match status" value="1"/>
</dbReference>
<evidence type="ECO:0000256" key="4">
    <source>
        <dbReference type="ARBA" id="ARBA00023235"/>
    </source>
</evidence>
<evidence type="ECO:0000256" key="5">
    <source>
        <dbReference type="PIRNR" id="PIRNR026640"/>
    </source>
</evidence>
<organism evidence="8 9">
    <name type="scientific">Phyllobacterium myrsinacearum</name>
    <dbReference type="NCBI Taxonomy" id="28101"/>
    <lineage>
        <taxon>Bacteria</taxon>
        <taxon>Pseudomonadati</taxon>
        <taxon>Pseudomonadota</taxon>
        <taxon>Alphaproteobacteria</taxon>
        <taxon>Hyphomicrobiales</taxon>
        <taxon>Phyllobacteriaceae</taxon>
        <taxon>Phyllobacterium</taxon>
    </lineage>
</organism>
<dbReference type="Gene3D" id="1.20.59.10">
    <property type="entry name" value="Chorismate mutase"/>
    <property type="match status" value="1"/>
</dbReference>
<dbReference type="RefSeq" id="WP_182547674.1">
    <property type="nucleotide sequence ID" value="NZ_JACGXN010000001.1"/>
</dbReference>
<feature type="signal peptide" evidence="6">
    <location>
        <begin position="1"/>
        <end position="22"/>
    </location>
</feature>
<comment type="caution">
    <text evidence="8">The sequence shown here is derived from an EMBL/GenBank/DDBJ whole genome shotgun (WGS) entry which is preliminary data.</text>
</comment>
<evidence type="ECO:0000313" key="8">
    <source>
        <dbReference type="EMBL" id="MBA8876943.1"/>
    </source>
</evidence>
<dbReference type="PANTHER" id="PTHR38041">
    <property type="entry name" value="CHORISMATE MUTASE"/>
    <property type="match status" value="1"/>
</dbReference>
<keyword evidence="4 5" id="KW-0413">Isomerase</keyword>
<name>A0A839EAM1_9HYPH</name>
<protein>
    <recommendedName>
        <fullName evidence="2 5">Chorismate mutase</fullName>
        <ecNumber evidence="2 5">5.4.99.5</ecNumber>
    </recommendedName>
</protein>
<dbReference type="NCBIfam" id="TIGR01806">
    <property type="entry name" value="CM_mono2"/>
    <property type="match status" value="1"/>
</dbReference>
<evidence type="ECO:0000256" key="3">
    <source>
        <dbReference type="ARBA" id="ARBA00022729"/>
    </source>
</evidence>
<dbReference type="GO" id="GO:0004106">
    <property type="term" value="F:chorismate mutase activity"/>
    <property type="evidence" value="ECO:0007669"/>
    <property type="project" value="UniProtKB-EC"/>
</dbReference>
<dbReference type="GO" id="GO:0046417">
    <property type="term" value="P:chorismate metabolic process"/>
    <property type="evidence" value="ECO:0007669"/>
    <property type="project" value="InterPro"/>
</dbReference>
<dbReference type="GO" id="GO:0009697">
    <property type="term" value="P:salicylic acid biosynthetic process"/>
    <property type="evidence" value="ECO:0007669"/>
    <property type="project" value="TreeGrafter"/>
</dbReference>
<keyword evidence="3 6" id="KW-0732">Signal</keyword>
<evidence type="ECO:0000256" key="2">
    <source>
        <dbReference type="ARBA" id="ARBA00012404"/>
    </source>
</evidence>
<dbReference type="EMBL" id="JACGXN010000001">
    <property type="protein sequence ID" value="MBA8876943.1"/>
    <property type="molecule type" value="Genomic_DNA"/>
</dbReference>
<keyword evidence="9" id="KW-1185">Reference proteome</keyword>
<dbReference type="PIRSF" id="PIRSF026640">
    <property type="entry name" value="Peripl_chor_mut"/>
    <property type="match status" value="1"/>
</dbReference>
<evidence type="ECO:0000313" key="9">
    <source>
        <dbReference type="Proteomes" id="UP000549052"/>
    </source>
</evidence>
<dbReference type="InterPro" id="IPR002701">
    <property type="entry name" value="CM_II_prokaryot"/>
</dbReference>
<comment type="function">
    <text evidence="5">Catalyzes the Claisen rearrangement of chorismate to prephenate.</text>
</comment>
<dbReference type="SMART" id="SM00830">
    <property type="entry name" value="CM_2"/>
    <property type="match status" value="1"/>
</dbReference>
<gene>
    <name evidence="8" type="ORF">FHW16_000625</name>
</gene>
<dbReference type="Proteomes" id="UP000549052">
    <property type="component" value="Unassembled WGS sequence"/>
</dbReference>
<comment type="pathway">
    <text evidence="1 5">Metabolic intermediate biosynthesis; prephenate biosynthesis; prephenate from chorismate: step 1/1.</text>
</comment>
<feature type="domain" description="Chorismate mutase" evidence="7">
    <location>
        <begin position="9"/>
        <end position="101"/>
    </location>
</feature>
<evidence type="ECO:0000256" key="6">
    <source>
        <dbReference type="SAM" id="SignalP"/>
    </source>
</evidence>
<dbReference type="PROSITE" id="PS51168">
    <property type="entry name" value="CHORISMATE_MUT_2"/>
    <property type="match status" value="1"/>
</dbReference>
<accession>A0A839EAM1</accession>
<dbReference type="InterPro" id="IPR051331">
    <property type="entry name" value="Chorismate_mutase-related"/>
</dbReference>
<dbReference type="InterPro" id="IPR036979">
    <property type="entry name" value="CM_dom_sf"/>
</dbReference>
<sequence length="191" mass="20848">MKVTHRCLMALVLALSCNSVSAQTPSFDRLAEAVAGRLQFADKVALSKWDTGKPVEDKEQEAKVISGVAALPDAQRLDPALLRTFFANQIEANKLIQYTLLADWHRNGRAPDTIRPDLVKEIRPTLARYTETLVHELDVVSGLRENKDCPASLAKAAGNVVVTQKLDRLHSVALDRALAGICVADTAVKKP</sequence>
<reference evidence="8 9" key="1">
    <citation type="submission" date="2020-07" db="EMBL/GenBank/DDBJ databases">
        <title>Genomic Encyclopedia of Type Strains, Phase IV (KMG-V): Genome sequencing to study the core and pangenomes of soil and plant-associated prokaryotes.</title>
        <authorList>
            <person name="Whitman W."/>
        </authorList>
    </citation>
    <scope>NUCLEOTIDE SEQUENCE [LARGE SCALE GENOMIC DNA]</scope>
    <source>
        <strain evidence="8 9">AN3</strain>
    </source>
</reference>
<dbReference type="InterPro" id="IPR036263">
    <property type="entry name" value="Chorismate_II_sf"/>
</dbReference>